<dbReference type="STRING" id="1448315.A0A319DFG2"/>
<evidence type="ECO:0000313" key="2">
    <source>
        <dbReference type="Proteomes" id="UP000248340"/>
    </source>
</evidence>
<dbReference type="GeneID" id="37141122"/>
<organism evidence="1 2">
    <name type="scientific">Aspergillus uvarum CBS 121591</name>
    <dbReference type="NCBI Taxonomy" id="1448315"/>
    <lineage>
        <taxon>Eukaryota</taxon>
        <taxon>Fungi</taxon>
        <taxon>Dikarya</taxon>
        <taxon>Ascomycota</taxon>
        <taxon>Pezizomycotina</taxon>
        <taxon>Eurotiomycetes</taxon>
        <taxon>Eurotiomycetidae</taxon>
        <taxon>Eurotiales</taxon>
        <taxon>Aspergillaceae</taxon>
        <taxon>Aspergillus</taxon>
        <taxon>Aspergillus subgen. Circumdati</taxon>
    </lineage>
</organism>
<gene>
    <name evidence="1" type="ORF">BO82DRAFT_388384</name>
</gene>
<sequence>MYLCEFTYDYVVHCFNATTCATERQRFLNANVFTIKFYQRLPRPNHFGFLINHSAWVPRRTLKHAPYEKFHHPLIENAIQDCDDNEEDFYNMKRDEVLEIVDVGALHGGLWDGEIRAYDKWKGSEGWPKERWAFWKEGFTWISAVTVLDRKRRRIAKNVVELMGQD</sequence>
<dbReference type="RefSeq" id="XP_025496978.1">
    <property type="nucleotide sequence ID" value="XM_025638380.1"/>
</dbReference>
<dbReference type="Proteomes" id="UP000248340">
    <property type="component" value="Unassembled WGS sequence"/>
</dbReference>
<keyword evidence="2" id="KW-1185">Reference proteome</keyword>
<reference evidence="1 2" key="1">
    <citation type="submission" date="2016-12" db="EMBL/GenBank/DDBJ databases">
        <title>The genomes of Aspergillus section Nigri reveals drivers in fungal speciation.</title>
        <authorList>
            <consortium name="DOE Joint Genome Institute"/>
            <person name="Vesth T.C."/>
            <person name="Nybo J."/>
            <person name="Theobald S."/>
            <person name="Brandl J."/>
            <person name="Frisvad J.C."/>
            <person name="Nielsen K.F."/>
            <person name="Lyhne E.K."/>
            <person name="Kogle M.E."/>
            <person name="Kuo A."/>
            <person name="Riley R."/>
            <person name="Clum A."/>
            <person name="Nolan M."/>
            <person name="Lipzen A."/>
            <person name="Salamov A."/>
            <person name="Henrissat B."/>
            <person name="Wiebenga A."/>
            <person name="De Vries R.P."/>
            <person name="Grigoriev I.V."/>
            <person name="Mortensen U.H."/>
            <person name="Andersen M.R."/>
            <person name="Baker S.E."/>
        </authorList>
    </citation>
    <scope>NUCLEOTIDE SEQUENCE [LARGE SCALE GENOMIC DNA]</scope>
    <source>
        <strain evidence="1 2">CBS 121591</strain>
    </source>
</reference>
<evidence type="ECO:0000313" key="1">
    <source>
        <dbReference type="EMBL" id="PYH86778.1"/>
    </source>
</evidence>
<accession>A0A319DFG2</accession>
<dbReference type="OrthoDB" id="3350591at2759"/>
<dbReference type="EMBL" id="KZ821675">
    <property type="protein sequence ID" value="PYH86778.1"/>
    <property type="molecule type" value="Genomic_DNA"/>
</dbReference>
<dbReference type="VEuPathDB" id="FungiDB:BO82DRAFT_388384"/>
<name>A0A319DFG2_9EURO</name>
<proteinExistence type="predicted"/>
<dbReference type="AlphaFoldDB" id="A0A319DFG2"/>
<protein>
    <submittedName>
        <fullName evidence="1">Uncharacterized protein</fullName>
    </submittedName>
</protein>